<feature type="compositionally biased region" description="Polar residues" evidence="1">
    <location>
        <begin position="284"/>
        <end position="307"/>
    </location>
</feature>
<feature type="compositionally biased region" description="Polar residues" evidence="1">
    <location>
        <begin position="98"/>
        <end position="110"/>
    </location>
</feature>
<feature type="compositionally biased region" description="Polar residues" evidence="1">
    <location>
        <begin position="325"/>
        <end position="335"/>
    </location>
</feature>
<gene>
    <name evidence="2" type="ORF">GIB67_003902</name>
</gene>
<feature type="compositionally biased region" description="Basic and acidic residues" evidence="1">
    <location>
        <begin position="219"/>
        <end position="228"/>
    </location>
</feature>
<feature type="compositionally biased region" description="Polar residues" evidence="1">
    <location>
        <begin position="209"/>
        <end position="218"/>
    </location>
</feature>
<evidence type="ECO:0000313" key="3">
    <source>
        <dbReference type="Proteomes" id="UP000541444"/>
    </source>
</evidence>
<feature type="compositionally biased region" description="Basic and acidic residues" evidence="1">
    <location>
        <begin position="42"/>
        <end position="79"/>
    </location>
</feature>
<dbReference type="OrthoDB" id="1928179at2759"/>
<feature type="compositionally biased region" description="Polar residues" evidence="1">
    <location>
        <begin position="120"/>
        <end position="138"/>
    </location>
</feature>
<name>A0A7J7LJV4_9MAGN</name>
<feature type="region of interest" description="Disordered" evidence="1">
    <location>
        <begin position="206"/>
        <end position="335"/>
    </location>
</feature>
<evidence type="ECO:0000256" key="1">
    <source>
        <dbReference type="SAM" id="MobiDB-lite"/>
    </source>
</evidence>
<proteinExistence type="predicted"/>
<feature type="compositionally biased region" description="Polar residues" evidence="1">
    <location>
        <begin position="246"/>
        <end position="274"/>
    </location>
</feature>
<feature type="compositionally biased region" description="Polar residues" evidence="1">
    <location>
        <begin position="150"/>
        <end position="160"/>
    </location>
</feature>
<dbReference type="EMBL" id="JACGCM010002226">
    <property type="protein sequence ID" value="KAF6142946.1"/>
    <property type="molecule type" value="Genomic_DNA"/>
</dbReference>
<comment type="caution">
    <text evidence="2">The sequence shown here is derived from an EMBL/GenBank/DDBJ whole genome shotgun (WGS) entry which is preliminary data.</text>
</comment>
<reference evidence="2 3" key="1">
    <citation type="journal article" date="2020" name="IScience">
        <title>Genome Sequencing of the Endangered Kingdonia uniflora (Circaeasteraceae, Ranunculales) Reveals Potential Mechanisms of Evolutionary Specialization.</title>
        <authorList>
            <person name="Sun Y."/>
            <person name="Deng T."/>
            <person name="Zhang A."/>
            <person name="Moore M.J."/>
            <person name="Landis J.B."/>
            <person name="Lin N."/>
            <person name="Zhang H."/>
            <person name="Zhang X."/>
            <person name="Huang J."/>
            <person name="Zhang X."/>
            <person name="Sun H."/>
            <person name="Wang H."/>
        </authorList>
    </citation>
    <scope>NUCLEOTIDE SEQUENCE [LARGE SCALE GENOMIC DNA]</scope>
    <source>
        <strain evidence="2">TB1705</strain>
        <tissue evidence="2">Leaf</tissue>
    </source>
</reference>
<keyword evidence="3" id="KW-1185">Reference proteome</keyword>
<feature type="region of interest" description="Disordered" evidence="1">
    <location>
        <begin position="98"/>
        <end position="171"/>
    </location>
</feature>
<dbReference type="Proteomes" id="UP000541444">
    <property type="component" value="Unassembled WGS sequence"/>
</dbReference>
<organism evidence="2 3">
    <name type="scientific">Kingdonia uniflora</name>
    <dbReference type="NCBI Taxonomy" id="39325"/>
    <lineage>
        <taxon>Eukaryota</taxon>
        <taxon>Viridiplantae</taxon>
        <taxon>Streptophyta</taxon>
        <taxon>Embryophyta</taxon>
        <taxon>Tracheophyta</taxon>
        <taxon>Spermatophyta</taxon>
        <taxon>Magnoliopsida</taxon>
        <taxon>Ranunculales</taxon>
        <taxon>Circaeasteraceae</taxon>
        <taxon>Kingdonia</taxon>
    </lineage>
</organism>
<protein>
    <submittedName>
        <fullName evidence="2">Uncharacterized protein</fullName>
    </submittedName>
</protein>
<dbReference type="AlphaFoldDB" id="A0A7J7LJV4"/>
<evidence type="ECO:0000313" key="2">
    <source>
        <dbReference type="EMBL" id="KAF6142946.1"/>
    </source>
</evidence>
<feature type="compositionally biased region" description="Basic and acidic residues" evidence="1">
    <location>
        <begin position="1"/>
        <end position="19"/>
    </location>
</feature>
<accession>A0A7J7LJV4</accession>
<sequence>MECKDKESKKKKTKDKESEQNETANMESGEKDPHQNETAIRVNEKKEDEQNETANRENGEKDGQKNKTANKENGEKEGEQNVIANCAVARGTQLATIEAENQGSVTSSEGQKVEKIENVKFQQENKTNSNEDVTSNIHDSLPKVSGDGETIQNNSSANVTDNEDIEPSNISDSNSVVTELMDSHDQNAALMTETSNEGEQNLEIVLSEKTMNSSTSTKAKNETTKGEYTDSSTNPEIVKPAEENIISETTTAENKEVSSSSNGDDVQTDQSKNSMKIAEKEDSSISPNTSESIIEAQSNESDSTLQQELKEAHTDLGTLPEVETQGKNSGNVAAE</sequence>
<feature type="region of interest" description="Disordered" evidence="1">
    <location>
        <begin position="1"/>
        <end position="82"/>
    </location>
</feature>